<keyword evidence="5 8" id="KW-0472">Membrane</keyword>
<dbReference type="PANTHER" id="PTHR20855:SF52">
    <property type="entry name" value="ADIPONECTIN RECEPTOR PROTEIN"/>
    <property type="match status" value="1"/>
</dbReference>
<feature type="transmembrane region" description="Helical" evidence="8">
    <location>
        <begin position="225"/>
        <end position="242"/>
    </location>
</feature>
<feature type="transmembrane region" description="Helical" evidence="8">
    <location>
        <begin position="284"/>
        <end position="305"/>
    </location>
</feature>
<keyword evidence="3 8" id="KW-0812">Transmembrane</keyword>
<evidence type="ECO:0000256" key="8">
    <source>
        <dbReference type="SAM" id="Phobius"/>
    </source>
</evidence>
<name>A0A9X6RP37_HYPEX</name>
<feature type="binding site" evidence="6">
    <location>
        <position position="355"/>
    </location>
    <ligand>
        <name>Zn(2+)</name>
        <dbReference type="ChEBI" id="CHEBI:29105"/>
    </ligand>
</feature>
<feature type="transmembrane region" description="Helical" evidence="8">
    <location>
        <begin position="357"/>
        <end position="377"/>
    </location>
</feature>
<dbReference type="Proteomes" id="UP000192578">
    <property type="component" value="Unassembled WGS sequence"/>
</dbReference>
<sequence length="406" mass="45942">MDGIRASAEPEQPRNPTCQECTLTNDEDDASAITPRSNVNDSSLRARRVRRSKHKLNNRNGRASAEQSSSEDEDDPQTILEEMRHDGEAALAAGKELLHDASDKAQKAIKRFWNRTSFHLLPDWLKDNDFLHHHHRPQIESFSECFKSIFSIHSETGNIWTHLIGCILFIVFAIYFFLLHEKFPVGEKWAFAAFFTGAIMCLGFSFLFHTVYCHSEKIGRLFGKLDYCGIALLTLGSFVPWLHFGFYCKENAKAIYIGVISVLAISCIIVSLMDRFSQPEFRAIRAGVFCALGLSGLIPTIHYIAENGWTKSLEEAAVHWLILMGFLYVLGAVMYACRIPERWCPGRCDIWFQSHQIFHVLVVAAALIHYHGVSLMANYRLNLGACPTPERTIMESIQHLGAPFTA</sequence>
<feature type="transmembrane region" description="Helical" evidence="8">
    <location>
        <begin position="159"/>
        <end position="178"/>
    </location>
</feature>
<comment type="caution">
    <text evidence="9">The sequence shown here is derived from an EMBL/GenBank/DDBJ whole genome shotgun (WGS) entry which is preliminary data.</text>
</comment>
<evidence type="ECO:0000256" key="2">
    <source>
        <dbReference type="ARBA" id="ARBA00007018"/>
    </source>
</evidence>
<evidence type="ECO:0000313" key="9">
    <source>
        <dbReference type="EMBL" id="OWA54637.1"/>
    </source>
</evidence>
<proteinExistence type="inferred from homology"/>
<evidence type="ECO:0000256" key="1">
    <source>
        <dbReference type="ARBA" id="ARBA00004141"/>
    </source>
</evidence>
<organism evidence="9 10">
    <name type="scientific">Hypsibius exemplaris</name>
    <name type="common">Freshwater tardigrade</name>
    <dbReference type="NCBI Taxonomy" id="2072580"/>
    <lineage>
        <taxon>Eukaryota</taxon>
        <taxon>Metazoa</taxon>
        <taxon>Ecdysozoa</taxon>
        <taxon>Tardigrada</taxon>
        <taxon>Eutardigrada</taxon>
        <taxon>Parachela</taxon>
        <taxon>Hypsibioidea</taxon>
        <taxon>Hypsibiidae</taxon>
        <taxon>Hypsibius</taxon>
    </lineage>
</organism>
<comment type="subcellular location">
    <subcellularLocation>
        <location evidence="1">Membrane</location>
        <topology evidence="1">Multi-pass membrane protein</topology>
    </subcellularLocation>
</comment>
<accession>A0A9X6RP37</accession>
<keyword evidence="6" id="KW-0862">Zinc</keyword>
<feature type="compositionally biased region" description="Polar residues" evidence="7">
    <location>
        <begin position="14"/>
        <end position="24"/>
    </location>
</feature>
<evidence type="ECO:0000256" key="4">
    <source>
        <dbReference type="ARBA" id="ARBA00022989"/>
    </source>
</evidence>
<keyword evidence="9" id="KW-0675">Receptor</keyword>
<dbReference type="EMBL" id="MTYJ01000435">
    <property type="protein sequence ID" value="OWA54637.1"/>
    <property type="molecule type" value="Genomic_DNA"/>
</dbReference>
<evidence type="ECO:0000256" key="7">
    <source>
        <dbReference type="SAM" id="MobiDB-lite"/>
    </source>
</evidence>
<dbReference type="GO" id="GO:0046872">
    <property type="term" value="F:metal ion binding"/>
    <property type="evidence" value="ECO:0007669"/>
    <property type="project" value="UniProtKB-KW"/>
</dbReference>
<evidence type="ECO:0000256" key="6">
    <source>
        <dbReference type="PIRSR" id="PIRSR604254-1"/>
    </source>
</evidence>
<feature type="compositionally biased region" description="Polar residues" evidence="7">
    <location>
        <begin position="34"/>
        <end position="43"/>
    </location>
</feature>
<evidence type="ECO:0000256" key="3">
    <source>
        <dbReference type="ARBA" id="ARBA00022692"/>
    </source>
</evidence>
<dbReference type="GO" id="GO:0005886">
    <property type="term" value="C:plasma membrane"/>
    <property type="evidence" value="ECO:0007669"/>
    <property type="project" value="TreeGrafter"/>
</dbReference>
<dbReference type="PANTHER" id="PTHR20855">
    <property type="entry name" value="ADIPOR/PROGESTIN RECEPTOR-RELATED"/>
    <property type="match status" value="1"/>
</dbReference>
<feature type="binding site" evidence="6">
    <location>
        <position position="359"/>
    </location>
    <ligand>
        <name>Zn(2+)</name>
        <dbReference type="ChEBI" id="CHEBI:29105"/>
    </ligand>
</feature>
<feature type="binding site" evidence="6">
    <location>
        <position position="209"/>
    </location>
    <ligand>
        <name>Zn(2+)</name>
        <dbReference type="ChEBI" id="CHEBI:29105"/>
    </ligand>
</feature>
<evidence type="ECO:0000313" key="10">
    <source>
        <dbReference type="Proteomes" id="UP000192578"/>
    </source>
</evidence>
<reference evidence="10" key="1">
    <citation type="submission" date="2017-01" db="EMBL/GenBank/DDBJ databases">
        <title>Comparative genomics of anhydrobiosis in the tardigrade Hypsibius dujardini.</title>
        <authorList>
            <person name="Yoshida Y."/>
            <person name="Koutsovoulos G."/>
            <person name="Laetsch D."/>
            <person name="Stevens L."/>
            <person name="Kumar S."/>
            <person name="Horikawa D."/>
            <person name="Ishino K."/>
            <person name="Komine S."/>
            <person name="Tomita M."/>
            <person name="Blaxter M."/>
            <person name="Arakawa K."/>
        </authorList>
    </citation>
    <scope>NUCLEOTIDE SEQUENCE [LARGE SCALE GENOMIC DNA]</scope>
    <source>
        <strain evidence="10">Z151</strain>
    </source>
</reference>
<dbReference type="AlphaFoldDB" id="A0A9X6RP37"/>
<protein>
    <submittedName>
        <fullName evidence="9">Adiponectin receptor protein</fullName>
    </submittedName>
</protein>
<keyword evidence="6" id="KW-0479">Metal-binding</keyword>
<feature type="transmembrane region" description="Helical" evidence="8">
    <location>
        <begin position="190"/>
        <end position="213"/>
    </location>
</feature>
<dbReference type="InterPro" id="IPR004254">
    <property type="entry name" value="AdipoR/HlyIII-related"/>
</dbReference>
<feature type="transmembrane region" description="Helical" evidence="8">
    <location>
        <begin position="254"/>
        <end position="272"/>
    </location>
</feature>
<dbReference type="Pfam" id="PF03006">
    <property type="entry name" value="HlyIII"/>
    <property type="match status" value="1"/>
</dbReference>
<dbReference type="GO" id="GO:0038023">
    <property type="term" value="F:signaling receptor activity"/>
    <property type="evidence" value="ECO:0007669"/>
    <property type="project" value="TreeGrafter"/>
</dbReference>
<feature type="transmembrane region" description="Helical" evidence="8">
    <location>
        <begin position="317"/>
        <end position="337"/>
    </location>
</feature>
<keyword evidence="10" id="KW-1185">Reference proteome</keyword>
<keyword evidence="4 8" id="KW-1133">Transmembrane helix</keyword>
<comment type="similarity">
    <text evidence="2">Belongs to the ADIPOR family.</text>
</comment>
<gene>
    <name evidence="9" type="ORF">BV898_19036</name>
</gene>
<dbReference type="OrthoDB" id="5585746at2759"/>
<evidence type="ECO:0000256" key="5">
    <source>
        <dbReference type="ARBA" id="ARBA00023136"/>
    </source>
</evidence>
<dbReference type="GO" id="GO:0033211">
    <property type="term" value="P:adiponectin-activated signaling pathway"/>
    <property type="evidence" value="ECO:0007669"/>
    <property type="project" value="TreeGrafter"/>
</dbReference>
<feature type="region of interest" description="Disordered" evidence="7">
    <location>
        <begin position="1"/>
        <end position="76"/>
    </location>
</feature>
<feature type="compositionally biased region" description="Basic residues" evidence="7">
    <location>
        <begin position="45"/>
        <end position="57"/>
    </location>
</feature>